<dbReference type="Pfam" id="PF05860">
    <property type="entry name" value="TPS"/>
    <property type="match status" value="1"/>
</dbReference>
<dbReference type="InterPro" id="IPR008638">
    <property type="entry name" value="FhaB/CdiA-like_TPS"/>
</dbReference>
<accession>A0A2Z6GDK8</accession>
<dbReference type="InterPro" id="IPR011050">
    <property type="entry name" value="Pectin_lyase_fold/virulence"/>
</dbReference>
<dbReference type="Gene3D" id="2.160.20.10">
    <property type="entry name" value="Single-stranded right-handed beta-helix, Pectin lyase-like"/>
    <property type="match status" value="1"/>
</dbReference>
<keyword evidence="1" id="KW-0732">Signal</keyword>
<dbReference type="SUPFAM" id="SSF51126">
    <property type="entry name" value="Pectin lyase-like"/>
    <property type="match status" value="1"/>
</dbReference>
<reference evidence="3 4" key="1">
    <citation type="submission" date="2018-06" db="EMBL/GenBank/DDBJ databases">
        <title>OYT1 Genome Sequencing.</title>
        <authorList>
            <person name="Kato S."/>
            <person name="Itoh T."/>
            <person name="Ohkuma M."/>
        </authorList>
    </citation>
    <scope>NUCLEOTIDE SEQUENCE [LARGE SCALE GENOMIC DNA]</scope>
    <source>
        <strain evidence="3 4">OYT1</strain>
    </source>
</reference>
<dbReference type="SMART" id="SM00912">
    <property type="entry name" value="Haemagg_act"/>
    <property type="match status" value="1"/>
</dbReference>
<feature type="signal peptide" evidence="1">
    <location>
        <begin position="1"/>
        <end position="30"/>
    </location>
</feature>
<dbReference type="InterPro" id="IPR043710">
    <property type="entry name" value="DUF5650"/>
</dbReference>
<evidence type="ECO:0000256" key="1">
    <source>
        <dbReference type="SAM" id="SignalP"/>
    </source>
</evidence>
<dbReference type="KEGG" id="fam:OYT1_ch1717"/>
<proteinExistence type="predicted"/>
<dbReference type="STRING" id="1188319.OYT1_00710"/>
<dbReference type="Proteomes" id="UP000033070">
    <property type="component" value="Chromosome"/>
</dbReference>
<keyword evidence="4" id="KW-1185">Reference proteome</keyword>
<dbReference type="InterPro" id="IPR012334">
    <property type="entry name" value="Pectin_lyas_fold"/>
</dbReference>
<dbReference type="InterPro" id="IPR043709">
    <property type="entry name" value="DUF5649"/>
</dbReference>
<evidence type="ECO:0000313" key="3">
    <source>
        <dbReference type="EMBL" id="BBE51255.1"/>
    </source>
</evidence>
<evidence type="ECO:0000259" key="2">
    <source>
        <dbReference type="SMART" id="SM00912"/>
    </source>
</evidence>
<dbReference type="Pfam" id="PF18886">
    <property type="entry name" value="DUF5649"/>
    <property type="match status" value="2"/>
</dbReference>
<dbReference type="EMBL" id="AP018738">
    <property type="protein sequence ID" value="BBE51255.1"/>
    <property type="molecule type" value="Genomic_DNA"/>
</dbReference>
<protein>
    <submittedName>
        <fullName evidence="3">Heme/hemopexin-binding protein</fullName>
    </submittedName>
</protein>
<name>A0A2Z6GDK8_9PROT</name>
<gene>
    <name evidence="3" type="ORF">OYT1_ch1717</name>
</gene>
<feature type="domain" description="Filamentous haemagglutinin FhaB/tRNA nuclease CdiA-like TPS" evidence="2">
    <location>
        <begin position="28"/>
        <end position="141"/>
    </location>
</feature>
<evidence type="ECO:0000313" key="4">
    <source>
        <dbReference type="Proteomes" id="UP000033070"/>
    </source>
</evidence>
<dbReference type="Pfam" id="PF18888">
    <property type="entry name" value="DUF5650"/>
    <property type="match status" value="12"/>
</dbReference>
<feature type="chain" id="PRO_5016288546" evidence="1">
    <location>
        <begin position="31"/>
        <end position="1656"/>
    </location>
</feature>
<dbReference type="NCBIfam" id="TIGR01901">
    <property type="entry name" value="adhes_NPXG"/>
    <property type="match status" value="1"/>
</dbReference>
<sequence>MRQRKTEFRRNVLAVTLAASFATLTPLAHALPQGGVVAAGQATMGTAGTALTVTQTTASATYNWQSFNIGKAESVHFQQPSATSVALNYVLGNTNSIIDGRLSSNGQLFLSNPNGILFGSTAQVNVAGLTLNAGTSQISNAGTINVNGGTLIANAGIINNTGIIEASSVTKIGGKVVLTANTAVINTGGVRANGVTGGSVLLSAGTSVLQMGNILASGNIGSGGGITLSSVNRIIQTSNALSQANGVTSGGAISYRSNTATAEGGLLLSGTMSANGNTSGGSVVLTGANVELLAAKLTATGIAAGGTISIGGGFQGKNIAIANAQKSSVNAATTINASGTQGNGGNVVIWSNQQTTFSGNINATGGIQATRGGQVEVSGKQLGFNGRINTVTANGISGSLLLDPVNITIQSITGPKVPLVVINKAGSLTQLPNGNLVISNPGDMTVAPSAGAVWLLNGKNGALISTLTGTRANDLVGSDGVTVLPSGNFLVNSTNWSNGAQLAAGAVTWASGVSGLNGVVSSANSLVGSRSLDRVGFAGITVLSNGGYVVNTYSWNNNAGAVTWGSGVTGVRGIVSAANSLIGGTSDNILTNTVGDQVGASGVVQLLNGNYLIRSYLWGGGRGAVTWANAALGVKGVVSGINSLVGAVAGDWVGGDTNVGVQDVLEVGTDHYLIVSPRWGGNKGAVTWGSCLSGVVGVVGVANSLTGSVAGVWGRGDAIGSGGVTLLANHGNYLISSPWWGGGKGAVTWGNGLTGTVGAVSALNSLVGSVVTDGVGAKSVSVLANGNYVIATPNWGTGKGAVTWGNGAAGVSGAISSINSLVGAGVGLPTVSPVTGLMTNTGGDLIGSGGITALTNGNFVVSSPNWSSGKGASTFGNGLTGVVGFVSATNSLVGTKAGDGVGSTFALTNGNYVTATPLWDNGAIVDAGSVTWGNGLTGTVGQVTSVNSYVGGTVGDQVGGLGITPLANGSYVVRSAFGAKGAITWGSGGGGSSGLVSSQNSLVGSVVGDALGNDKVGTGVQALTNGNYVVASAYWGGGKGAVTWGNGLGGTVGTVTPLNSLIGSLVTDNVGGQFGSLMTSGGVTALPNGNYLVVSYDWAGRKGAVTWGNGSVGTKGVISSLNSLVGSVAGDLVGGYGTWVLKNGDYLIVSSSWNNWAGAATRGSALSGVRGVISGTNSLIGNIGGFGIGDNVGFGGGIVEQSNGSIIVPTTRGSVWSQGASGLTGTVSNFSPVAGTLTQLSGNRIAFVDIGTKTTKIFDTTIISPLQALPTSSVGFAATLGQAGLITPQSIVAITNAGTAVTLQASNDIVVNSPIVTVPNVGIMKGGAITLQAGRNVLINASITTANGALTLIANDTVASGVVSASRLVGGAVIRQATTSTINVGTGILTFDLRNGGAGAWVTLGNIVAGGLNVTSRAGAITQAVATKVAVAGATTLTANSGAVAPAVPVRYAITLANAGNNFVGAVTTNGLGVSLLDSVGGIILGNTNATGALAVTSRGGAITQAAATKAVVTGATTLTANNGTVAPAVPVRYGITLANATNNFGGLVTANGLTVTLADLNALNASVNATGATSLSAAGALNVAGRMNTTLATKTTGALSTTTFGATTVGTSLAVTSTGAVKKLTPATAMTVAAVATTVANPKVTVNGVVGALIP</sequence>
<organism evidence="3 4">
    <name type="scientific">Ferriphaselus amnicola</name>
    <dbReference type="NCBI Taxonomy" id="1188319"/>
    <lineage>
        <taxon>Bacteria</taxon>
        <taxon>Pseudomonadati</taxon>
        <taxon>Pseudomonadota</taxon>
        <taxon>Betaproteobacteria</taxon>
        <taxon>Nitrosomonadales</taxon>
        <taxon>Gallionellaceae</taxon>
        <taxon>Ferriphaselus</taxon>
    </lineage>
</organism>